<keyword evidence="2 8" id="KW-0456">Lyase</keyword>
<evidence type="ECO:0000256" key="1">
    <source>
        <dbReference type="ARBA" id="ARBA00017446"/>
    </source>
</evidence>
<dbReference type="Proteomes" id="UP000681425">
    <property type="component" value="Chromosome"/>
</dbReference>
<dbReference type="Gene3D" id="3.20.20.60">
    <property type="entry name" value="Phosphoenolpyruvate-binding domains"/>
    <property type="match status" value="1"/>
</dbReference>
<dbReference type="InterPro" id="IPR015813">
    <property type="entry name" value="Pyrv/PenolPyrv_kinase-like_dom"/>
</dbReference>
<dbReference type="GO" id="GO:0019752">
    <property type="term" value="P:carboxylic acid metabolic process"/>
    <property type="evidence" value="ECO:0007669"/>
    <property type="project" value="InterPro"/>
</dbReference>
<keyword evidence="9" id="KW-1185">Reference proteome</keyword>
<dbReference type="AlphaFoldDB" id="A0A975K4N6"/>
<gene>
    <name evidence="8" type="ORF">KFK14_17205</name>
</gene>
<dbReference type="PIRSF" id="PIRSF001362">
    <property type="entry name" value="Isocit_lyase"/>
    <property type="match status" value="1"/>
</dbReference>
<dbReference type="EMBL" id="CP073910">
    <property type="protein sequence ID" value="QUT04760.1"/>
    <property type="molecule type" value="Genomic_DNA"/>
</dbReference>
<dbReference type="GO" id="GO:0004451">
    <property type="term" value="F:isocitrate lyase activity"/>
    <property type="evidence" value="ECO:0007669"/>
    <property type="project" value="UniProtKB-EC"/>
</dbReference>
<dbReference type="InterPro" id="IPR039556">
    <property type="entry name" value="ICL/PEPM"/>
</dbReference>
<evidence type="ECO:0000256" key="4">
    <source>
        <dbReference type="ARBA" id="ARBA00031022"/>
    </source>
</evidence>
<keyword evidence="7" id="KW-0479">Metal-binding</keyword>
<evidence type="ECO:0000256" key="3">
    <source>
        <dbReference type="ARBA" id="ARBA00023531"/>
    </source>
</evidence>
<evidence type="ECO:0000313" key="8">
    <source>
        <dbReference type="EMBL" id="QUT04760.1"/>
    </source>
</evidence>
<dbReference type="CDD" id="cd00377">
    <property type="entry name" value="ICL_PEPM"/>
    <property type="match status" value="1"/>
</dbReference>
<dbReference type="KEGG" id="spph:KFK14_17205"/>
<feature type="active site" description="Proton acceptor" evidence="6">
    <location>
        <position position="221"/>
    </location>
</feature>
<evidence type="ECO:0000256" key="7">
    <source>
        <dbReference type="PIRSR" id="PIRSR001362-3"/>
    </source>
</evidence>
<evidence type="ECO:0000313" key="9">
    <source>
        <dbReference type="Proteomes" id="UP000681425"/>
    </source>
</evidence>
<feature type="binding site" evidence="7">
    <location>
        <position position="183"/>
    </location>
    <ligand>
        <name>Mg(2+)</name>
        <dbReference type="ChEBI" id="CHEBI:18420"/>
    </ligand>
</feature>
<reference evidence="8" key="1">
    <citation type="submission" date="2021-04" db="EMBL/GenBank/DDBJ databases">
        <title>Isolation of p-tert-butylphenol degrading bacteria Sphingobium phenoxybenzoativorans Tas13 from active sludge.</title>
        <authorList>
            <person name="Li Y."/>
        </authorList>
    </citation>
    <scope>NUCLEOTIDE SEQUENCE</scope>
    <source>
        <strain evidence="8">Tas13</strain>
    </source>
</reference>
<comment type="cofactor">
    <cofactor evidence="7">
        <name>Mg(2+)</name>
        <dbReference type="ChEBI" id="CHEBI:18420"/>
    </cofactor>
    <text evidence="7">Can also use Mn(2+) ion.</text>
</comment>
<proteinExistence type="predicted"/>
<comment type="catalytic activity">
    <reaction evidence="3">
        <text>D-threo-isocitrate = glyoxylate + succinate</text>
        <dbReference type="Rhea" id="RHEA:13245"/>
        <dbReference type="ChEBI" id="CHEBI:15562"/>
        <dbReference type="ChEBI" id="CHEBI:30031"/>
        <dbReference type="ChEBI" id="CHEBI:36655"/>
        <dbReference type="EC" id="4.1.3.1"/>
    </reaction>
</comment>
<organism evidence="8 9">
    <name type="scientific">Sphingobium phenoxybenzoativorans</name>
    <dbReference type="NCBI Taxonomy" id="1592790"/>
    <lineage>
        <taxon>Bacteria</taxon>
        <taxon>Pseudomonadati</taxon>
        <taxon>Pseudomonadota</taxon>
        <taxon>Alphaproteobacteria</taxon>
        <taxon>Sphingomonadales</taxon>
        <taxon>Sphingomonadaceae</taxon>
        <taxon>Sphingobium</taxon>
    </lineage>
</organism>
<protein>
    <recommendedName>
        <fullName evidence="1">Isocitrate lyase</fullName>
    </recommendedName>
    <alternativeName>
        <fullName evidence="4">Isocitrase</fullName>
    </alternativeName>
    <alternativeName>
        <fullName evidence="5">Isocitratase</fullName>
    </alternativeName>
</protein>
<sequence>MSYQDHISQITGLIQSQGGTWDGISAESVARMRLQNRFQSGLDIARYTAAIMRKDMAAYDADPAQYTQSLGCWHGFIGQQKMISIKKHFQSTDRRYLYLSGWMVAALRSDFGPLPDQSMHEKTSVPALIEELYTFLRQADARELGLMFRDLDKARETGNEVEAQRLLHAIDNYETHVVPIIADIDAGFGNAEATYLLAKKMIEAGACALQIENQVSDEKQCGHQDGKVTVPHEDFLAKVRACRYAFLELGVEDGIIVTRTDSLGAGLTKQIAVSKEPGDIGDLYNSFLDCEEIDPATARNGDVILNRDGKLLRPKRLPSNLFEFRKGTGEDRCVLDCITSLQNGADLLWIETEKPHIEQIAGMVDRIREVIPNAKLVYNNSPSFNWTLNFRQQVFDAWTAEGKDVSAYDRTKLMSVDYDGTALADEADEKIRTFQKDAAARAGIFHHLITLPTYHTAALSTDNLAKEYFGDAGMLGYVKGVQRKEIREGIACVKHQNMSGSDIGDDHKEYFAGEAALKAGGIHNTMNQFAA</sequence>
<dbReference type="PANTHER" id="PTHR21631">
    <property type="entry name" value="ISOCITRATE LYASE/MALATE SYNTHASE"/>
    <property type="match status" value="1"/>
</dbReference>
<dbReference type="InterPro" id="IPR006254">
    <property type="entry name" value="Isocitrate_lyase"/>
</dbReference>
<dbReference type="Pfam" id="PF00463">
    <property type="entry name" value="ICL"/>
    <property type="match status" value="3"/>
</dbReference>
<evidence type="ECO:0000256" key="5">
    <source>
        <dbReference type="ARBA" id="ARBA00031921"/>
    </source>
</evidence>
<dbReference type="OrthoDB" id="8629576at2"/>
<dbReference type="InterPro" id="IPR040442">
    <property type="entry name" value="Pyrv_kinase-like_dom_sf"/>
</dbReference>
<keyword evidence="7" id="KW-0460">Magnesium</keyword>
<dbReference type="GO" id="GO:0046872">
    <property type="term" value="F:metal ion binding"/>
    <property type="evidence" value="ECO:0007669"/>
    <property type="project" value="UniProtKB-KW"/>
</dbReference>
<dbReference type="RefSeq" id="WP_070153037.1">
    <property type="nucleotide sequence ID" value="NZ_CP073910.1"/>
</dbReference>
<accession>A0A975K4N6</accession>
<dbReference type="SUPFAM" id="SSF51621">
    <property type="entry name" value="Phosphoenolpyruvate/pyruvate domain"/>
    <property type="match status" value="1"/>
</dbReference>
<evidence type="ECO:0000256" key="6">
    <source>
        <dbReference type="PIRSR" id="PIRSR001362-1"/>
    </source>
</evidence>
<dbReference type="PANTHER" id="PTHR21631:SF3">
    <property type="entry name" value="BIFUNCTIONAL GLYOXYLATE CYCLE PROTEIN"/>
    <property type="match status" value="1"/>
</dbReference>
<dbReference type="NCBIfam" id="NF005074">
    <property type="entry name" value="PRK06498.1"/>
    <property type="match status" value="1"/>
</dbReference>
<evidence type="ECO:0000256" key="2">
    <source>
        <dbReference type="ARBA" id="ARBA00023239"/>
    </source>
</evidence>
<name>A0A975K4N6_9SPHN</name>